<dbReference type="OrthoDB" id="10256906at2759"/>
<dbReference type="InterPro" id="IPR022233">
    <property type="entry name" value="TRAPPC10/Trs130_C"/>
</dbReference>
<feature type="domain" description="TRAPPC10/Trs130 C-terminal" evidence="4">
    <location>
        <begin position="1021"/>
        <end position="1170"/>
    </location>
</feature>
<evidence type="ECO:0000259" key="4">
    <source>
        <dbReference type="Pfam" id="PF12584"/>
    </source>
</evidence>
<evidence type="ECO:0000313" key="7">
    <source>
        <dbReference type="EMBL" id="CDR43546.1"/>
    </source>
</evidence>
<protein>
    <submittedName>
        <fullName evidence="7">CYFA0S12e01728g1_1</fullName>
    </submittedName>
    <submittedName>
        <fullName evidence="8">Trafficking protein particle complex subunit 10</fullName>
    </submittedName>
</protein>
<dbReference type="GO" id="GO:0034498">
    <property type="term" value="P:early endosome to Golgi transport"/>
    <property type="evidence" value="ECO:0007669"/>
    <property type="project" value="TreeGrafter"/>
</dbReference>
<evidence type="ECO:0000259" key="5">
    <source>
        <dbReference type="Pfam" id="PF23036"/>
    </source>
</evidence>
<evidence type="ECO:0000256" key="1">
    <source>
        <dbReference type="ARBA" id="ARBA00004555"/>
    </source>
</evidence>
<reference evidence="8" key="3">
    <citation type="submission" date="2017-01" db="EMBL/GenBank/DDBJ databases">
        <authorList>
            <person name="Mah S.A."/>
            <person name="Swanson W.J."/>
            <person name="Moy G.W."/>
            <person name="Vacquier V.D."/>
        </authorList>
    </citation>
    <scope>NUCLEOTIDE SEQUENCE [LARGE SCALE GENOMIC DNA]</scope>
    <source>
        <strain evidence="8">65</strain>
    </source>
</reference>
<dbReference type="PANTHER" id="PTHR13251">
    <property type="entry name" value="EPILEPSY HOLOPROSENCEPHALY CANDIDATE 1/TMEM1"/>
    <property type="match status" value="1"/>
</dbReference>
<dbReference type="PANTHER" id="PTHR13251:SF3">
    <property type="entry name" value="TRAFFICKING PROTEIN PARTICLE COMPLEX SUBUNIT 10"/>
    <property type="match status" value="1"/>
</dbReference>
<name>A0A061B0Z5_CYBFA</name>
<dbReference type="Pfam" id="PF24967">
    <property type="entry name" value="NTS_TR130"/>
    <property type="match status" value="1"/>
</dbReference>
<dbReference type="Proteomes" id="UP000189513">
    <property type="component" value="Unassembled WGS sequence"/>
</dbReference>
<feature type="domain" description="Trs130 NTS" evidence="6">
    <location>
        <begin position="333"/>
        <end position="563"/>
    </location>
</feature>
<dbReference type="InterPro" id="IPR045126">
    <property type="entry name" value="TRAPPC10/Trs130"/>
</dbReference>
<keyword evidence="9" id="KW-1185">Reference proteome</keyword>
<dbReference type="STRING" id="36022.A0A061B0Z5"/>
<dbReference type="Pfam" id="PF23036">
    <property type="entry name" value="TRAPPC10_1st"/>
    <property type="match status" value="1"/>
</dbReference>
<dbReference type="Pfam" id="PF12584">
    <property type="entry name" value="TRAPPC10"/>
    <property type="match status" value="1"/>
</dbReference>
<dbReference type="OMA" id="YEIHANP"/>
<evidence type="ECO:0000313" key="9">
    <source>
        <dbReference type="Proteomes" id="UP000189513"/>
    </source>
</evidence>
<evidence type="ECO:0000256" key="2">
    <source>
        <dbReference type="ARBA" id="ARBA00022448"/>
    </source>
</evidence>
<gene>
    <name evidence="8" type="ORF">BON22_5344</name>
    <name evidence="7" type="ORF">CYFA0S_12e01728g</name>
</gene>
<reference evidence="7" key="1">
    <citation type="journal article" date="2014" name="Genome Announc.">
        <title>Genome sequence of the yeast Cyberlindnera fabianii (Hansenula fabianii).</title>
        <authorList>
            <person name="Freel K.C."/>
            <person name="Sarilar V."/>
            <person name="Neuveglise C."/>
            <person name="Devillers H."/>
            <person name="Friedrich A."/>
            <person name="Schacherer J."/>
        </authorList>
    </citation>
    <scope>NUCLEOTIDE SEQUENCE</scope>
    <source>
        <strain evidence="7">YJS4271</strain>
    </source>
</reference>
<dbReference type="InterPro" id="IPR056913">
    <property type="entry name" value="TRAPPC10/Trs130_N"/>
</dbReference>
<dbReference type="GO" id="GO:0006891">
    <property type="term" value="P:intra-Golgi vesicle-mediated transport"/>
    <property type="evidence" value="ECO:0007669"/>
    <property type="project" value="TreeGrafter"/>
</dbReference>
<evidence type="ECO:0000313" key="8">
    <source>
        <dbReference type="EMBL" id="ONH64762.1"/>
    </source>
</evidence>
<organism evidence="7">
    <name type="scientific">Cyberlindnera fabianii</name>
    <name type="common">Yeast</name>
    <name type="synonym">Hansenula fabianii</name>
    <dbReference type="NCBI Taxonomy" id="36022"/>
    <lineage>
        <taxon>Eukaryota</taxon>
        <taxon>Fungi</taxon>
        <taxon>Dikarya</taxon>
        <taxon>Ascomycota</taxon>
        <taxon>Saccharomycotina</taxon>
        <taxon>Saccharomycetes</taxon>
        <taxon>Phaffomycetales</taxon>
        <taxon>Phaffomycetaceae</taxon>
        <taxon>Cyberlindnera</taxon>
    </lineage>
</organism>
<comment type="subcellular location">
    <subcellularLocation>
        <location evidence="1">Golgi apparatus</location>
    </subcellularLocation>
</comment>
<keyword evidence="3" id="KW-0333">Golgi apparatus</keyword>
<dbReference type="EMBL" id="MPUK01000017">
    <property type="protein sequence ID" value="ONH64762.1"/>
    <property type="molecule type" value="Genomic_DNA"/>
</dbReference>
<evidence type="ECO:0000256" key="3">
    <source>
        <dbReference type="ARBA" id="ARBA00023034"/>
    </source>
</evidence>
<keyword evidence="2" id="KW-0813">Transport</keyword>
<dbReference type="VEuPathDB" id="FungiDB:BON22_5344"/>
<dbReference type="EMBL" id="LK052897">
    <property type="protein sequence ID" value="CDR43546.1"/>
    <property type="molecule type" value="Genomic_DNA"/>
</dbReference>
<sequence length="1174" mass="132564">MGSKIPTVNIGLYDPFNALQTLQPILDAKVHLTNIHWRKSSVEPLRSIAKLPITFFEETPKNFDQNELGPIPKLDQVPVEKRKDAVLKMLSVPYIRCMLIQCNDVEAYRATARPLIREWYKSNITSSNSPVHAYLILYGDDSKAQHRLFEKLKVDFESEFTSDKCIFIKSNFEDPAHEHELWGTVNLAFKQSVLASFAARLDILRSFQTKLSSIDEIKENTTLFLAVQDGIASQFLTMHLFEEAKTEYETLRGMITLHQDNPDLFPEQSWSDQDPHAMEKFMTQLYLFPSSTTKVSLYDAKSFIFAKIFVIFEALADSASSLSLSSIRVAACLQELQNYIHEILRDFNTHPEDHFKLHEWAYMMVNDVLSLDICLKVATLEPDEAGESNQVSERFGELLLLQRSSLLDLGQSYDYFISGVLTDIRMSSVSERKEIDYEPLKKVMESEKSFQDHFILLTETALNHFSVSNRPRTVDALSIDIALLDYENKQYEKAAIVLSTCPEFYSSQGWDVIGYSLLEAYIDCLENMDEKCDFFTAGDEAIVKSELLSQCYIDVLSSLKMHENSLPPTLIKKAVDHLSTTTAGPGKEQVSDVEDFFAVSPDVYVTCTGDDIYQVNINLTSKIPHQISLKDVKLILENARGETLEFEGSSLDVCSGSCTVPLSTTAIQFGSFALATFTAKFGPISMVHIFDGESKKHVEVLPVSKCLKMNIGTSTEIDLNVKPVSVFIDTDRAITDLVLKVWRQSHTFSIQEGVILKSDNGHETPSDFSEDTISFDALEQNKSYEVIIPFITPENPKIKTLDLCASLAYKIDGSPRLQTVTKSIDPALSIAVSVQDIFKSDGLYSRFTIGVADTDLPVRIITVDLDESDGFAVCSPLKPGPLVAFAEQPGNFFFKIIEKADGHPSSEEFLDLNIRYREISEEMSEIWKSQLTNDLAAKGLENYIDILCHSSSTLKFDCNEYVLNQKLKVLNVDMFLKSSFRAIPDQDRSLVYSIFDERIQNGVQLSYEDLVWKDKLLKIKVLIPCVEVIHTVELKTDSNQNHMALGDEITATLDITSLVSSRVEARSEKPDGKKLVLFQDEQSPLNRYSVEVLPNQDTWLINGKTRFVIDIDKSDKKQHIYPSVKLSLIPLRVGKLALPKIKITNMNMNSKNEYLMEVDYKNESETINVISGSI</sequence>
<evidence type="ECO:0000259" key="6">
    <source>
        <dbReference type="Pfam" id="PF24967"/>
    </source>
</evidence>
<feature type="domain" description="TRAPPC10/Trs130 N-terminal" evidence="5">
    <location>
        <begin position="10"/>
        <end position="273"/>
    </location>
</feature>
<dbReference type="GO" id="GO:0005829">
    <property type="term" value="C:cytosol"/>
    <property type="evidence" value="ECO:0007669"/>
    <property type="project" value="GOC"/>
</dbReference>
<dbReference type="GO" id="GO:1990071">
    <property type="term" value="C:TRAPPII protein complex"/>
    <property type="evidence" value="ECO:0007669"/>
    <property type="project" value="InterPro"/>
</dbReference>
<proteinExistence type="predicted"/>
<dbReference type="AlphaFoldDB" id="A0A061B0Z5"/>
<reference evidence="9" key="2">
    <citation type="journal article" date="2017" name="Genome Announc.">
        <title>Genome sequences of Cyberlindnera fabianii 65, Pichia kudriavzevii 129, and Saccharomyces cerevisiae 131 isolated from fermented masau fruits in Zimbabwe.</title>
        <authorList>
            <person name="van Rijswijck I.M.H."/>
            <person name="Derks M.F.L."/>
            <person name="Abee T."/>
            <person name="de Ridder D."/>
            <person name="Smid E.J."/>
        </authorList>
    </citation>
    <scope>NUCLEOTIDE SEQUENCE [LARGE SCALE GENOMIC DNA]</scope>
    <source>
        <strain evidence="9">65</strain>
    </source>
</reference>
<accession>A0A061B0Z5</accession>
<dbReference type="InterPro" id="IPR056916">
    <property type="entry name" value="NTS_TR130"/>
</dbReference>